<dbReference type="PIRSF" id="PIRSF006232">
    <property type="entry name" value="Pirin"/>
    <property type="match status" value="1"/>
</dbReference>
<dbReference type="SUPFAM" id="SSF51182">
    <property type="entry name" value="RmlC-like cupins"/>
    <property type="match status" value="1"/>
</dbReference>
<dbReference type="InterPro" id="IPR003829">
    <property type="entry name" value="Pirin_N_dom"/>
</dbReference>
<dbReference type="Pfam" id="PF02678">
    <property type="entry name" value="Pirin"/>
    <property type="match status" value="1"/>
</dbReference>
<organism evidence="5 6">
    <name type="scientific">Candidatus Iainarchaeum sp</name>
    <dbReference type="NCBI Taxonomy" id="3101447"/>
    <lineage>
        <taxon>Archaea</taxon>
        <taxon>Candidatus Iainarchaeota</taxon>
        <taxon>Candidatus Iainarchaeia</taxon>
        <taxon>Candidatus Iainarchaeales</taxon>
        <taxon>Candidatus Iainarchaeaceae</taxon>
        <taxon>Candidatus Iainarchaeum</taxon>
    </lineage>
</organism>
<sequence>MPVDIQRSSERGVSELGWLHSRFSFSFADYYNPKRMGFGALRVLNDDIIGPGAGFGMHPHSNYEIVTIVLEGALEHADSMGNRGIIRAGEVQCMSAGRGVMHSEHNASAEDKAILLQVWVKPDTVGAEPRYSQAKLSEAGMEGKLAEIVSGNRGVSGPLKIRQDARFLLGNIGSGAKAVFSASGEGKGAYVFVVSGAVKIGNERLSGRDAAGITGEKSFEIAAEKNSTVLVIEVPME</sequence>
<dbReference type="EMBL" id="JACQPB010000050">
    <property type="protein sequence ID" value="MBI4210915.1"/>
    <property type="molecule type" value="Genomic_DNA"/>
</dbReference>
<dbReference type="InterPro" id="IPR041602">
    <property type="entry name" value="Quercetinase_C"/>
</dbReference>
<dbReference type="PANTHER" id="PTHR43212">
    <property type="entry name" value="QUERCETIN 2,3-DIOXYGENASE"/>
    <property type="match status" value="1"/>
</dbReference>
<protein>
    <submittedName>
        <fullName evidence="5">Pirin family protein</fullName>
    </submittedName>
</protein>
<dbReference type="InterPro" id="IPR011051">
    <property type="entry name" value="RmlC_Cupin_sf"/>
</dbReference>
<feature type="domain" description="Quercetin 2,3-dioxygenase C-terminal cupin" evidence="4">
    <location>
        <begin position="152"/>
        <end position="234"/>
    </location>
</feature>
<dbReference type="CDD" id="cd02910">
    <property type="entry name" value="cupin_Yhhw_N"/>
    <property type="match status" value="1"/>
</dbReference>
<dbReference type="Proteomes" id="UP000732298">
    <property type="component" value="Unassembled WGS sequence"/>
</dbReference>
<proteinExistence type="inferred from homology"/>
<dbReference type="Pfam" id="PF17954">
    <property type="entry name" value="Pirin_C_2"/>
    <property type="match status" value="1"/>
</dbReference>
<evidence type="ECO:0000256" key="2">
    <source>
        <dbReference type="RuleBase" id="RU003457"/>
    </source>
</evidence>
<dbReference type="PANTHER" id="PTHR43212:SF3">
    <property type="entry name" value="QUERCETIN 2,3-DIOXYGENASE"/>
    <property type="match status" value="1"/>
</dbReference>
<dbReference type="InterPro" id="IPR012093">
    <property type="entry name" value="Pirin"/>
</dbReference>
<evidence type="ECO:0000313" key="6">
    <source>
        <dbReference type="Proteomes" id="UP000732298"/>
    </source>
</evidence>
<reference evidence="5" key="1">
    <citation type="submission" date="2020-07" db="EMBL/GenBank/DDBJ databases">
        <title>Huge and variable diversity of episymbiotic CPR bacteria and DPANN archaea in groundwater ecosystems.</title>
        <authorList>
            <person name="He C.Y."/>
            <person name="Keren R."/>
            <person name="Whittaker M."/>
            <person name="Farag I.F."/>
            <person name="Doudna J."/>
            <person name="Cate J.H.D."/>
            <person name="Banfield J.F."/>
        </authorList>
    </citation>
    <scope>NUCLEOTIDE SEQUENCE</scope>
    <source>
        <strain evidence="5">NC_groundwater_1296_Ag_S-0.2um_52_80</strain>
    </source>
</reference>
<comment type="similarity">
    <text evidence="1 2">Belongs to the pirin family.</text>
</comment>
<feature type="domain" description="Pirin N-terminal" evidence="3">
    <location>
        <begin position="12"/>
        <end position="120"/>
    </location>
</feature>
<evidence type="ECO:0000256" key="1">
    <source>
        <dbReference type="ARBA" id="ARBA00008416"/>
    </source>
</evidence>
<evidence type="ECO:0000259" key="3">
    <source>
        <dbReference type="Pfam" id="PF02678"/>
    </source>
</evidence>
<dbReference type="InterPro" id="IPR014710">
    <property type="entry name" value="RmlC-like_jellyroll"/>
</dbReference>
<evidence type="ECO:0000259" key="4">
    <source>
        <dbReference type="Pfam" id="PF17954"/>
    </source>
</evidence>
<comment type="caution">
    <text evidence="5">The sequence shown here is derived from an EMBL/GenBank/DDBJ whole genome shotgun (WGS) entry which is preliminary data.</text>
</comment>
<dbReference type="AlphaFoldDB" id="A0A8T3YLJ1"/>
<gene>
    <name evidence="5" type="ORF">HY544_05440</name>
</gene>
<accession>A0A8T3YLJ1</accession>
<dbReference type="Gene3D" id="2.60.120.10">
    <property type="entry name" value="Jelly Rolls"/>
    <property type="match status" value="2"/>
</dbReference>
<evidence type="ECO:0000313" key="5">
    <source>
        <dbReference type="EMBL" id="MBI4210915.1"/>
    </source>
</evidence>
<name>A0A8T3YLJ1_9ARCH</name>